<feature type="domain" description="PilZ" evidence="1">
    <location>
        <begin position="2"/>
        <end position="81"/>
    </location>
</feature>
<dbReference type="PROSITE" id="PS51257">
    <property type="entry name" value="PROKAR_LIPOPROTEIN"/>
    <property type="match status" value="1"/>
</dbReference>
<dbReference type="Gene3D" id="2.40.10.220">
    <property type="entry name" value="predicted glycosyltransferase like domains"/>
    <property type="match status" value="1"/>
</dbReference>
<dbReference type="AlphaFoldDB" id="A0A6I4SR21"/>
<keyword evidence="3" id="KW-1185">Reference proteome</keyword>
<gene>
    <name evidence="2" type="ORF">GRI36_10530</name>
</gene>
<dbReference type="EMBL" id="WTYS01000001">
    <property type="protein sequence ID" value="MXO57317.1"/>
    <property type="molecule type" value="Genomic_DNA"/>
</dbReference>
<dbReference type="GO" id="GO:0035438">
    <property type="term" value="F:cyclic-di-GMP binding"/>
    <property type="evidence" value="ECO:0007669"/>
    <property type="project" value="InterPro"/>
</dbReference>
<dbReference type="Pfam" id="PF07238">
    <property type="entry name" value="PilZ"/>
    <property type="match status" value="1"/>
</dbReference>
<evidence type="ECO:0000259" key="1">
    <source>
        <dbReference type="Pfam" id="PF07238"/>
    </source>
</evidence>
<proteinExistence type="predicted"/>
<evidence type="ECO:0000313" key="3">
    <source>
        <dbReference type="Proteomes" id="UP000468943"/>
    </source>
</evidence>
<evidence type="ECO:0000313" key="2">
    <source>
        <dbReference type="EMBL" id="MXO57317.1"/>
    </source>
</evidence>
<reference evidence="2 3" key="1">
    <citation type="submission" date="2019-12" db="EMBL/GenBank/DDBJ databases">
        <title>Genomic-based taxomic classification of the family Erythrobacteraceae.</title>
        <authorList>
            <person name="Xu L."/>
        </authorList>
    </citation>
    <scope>NUCLEOTIDE SEQUENCE [LARGE SCALE GENOMIC DNA]</scope>
    <source>
        <strain evidence="2 3">JCM 17802</strain>
    </source>
</reference>
<dbReference type="InterPro" id="IPR009875">
    <property type="entry name" value="PilZ_domain"/>
</dbReference>
<organism evidence="2 3">
    <name type="scientific">Pontixanthobacter gangjinensis</name>
    <dbReference type="NCBI Taxonomy" id="1028742"/>
    <lineage>
        <taxon>Bacteria</taxon>
        <taxon>Pseudomonadati</taxon>
        <taxon>Pseudomonadota</taxon>
        <taxon>Alphaproteobacteria</taxon>
        <taxon>Sphingomonadales</taxon>
        <taxon>Erythrobacteraceae</taxon>
        <taxon>Pontixanthobacter</taxon>
    </lineage>
</organism>
<comment type="caution">
    <text evidence="2">The sequence shown here is derived from an EMBL/GenBank/DDBJ whole genome shotgun (WGS) entry which is preliminary data.</text>
</comment>
<name>A0A6I4SR21_9SPHN</name>
<dbReference type="Proteomes" id="UP000468943">
    <property type="component" value="Unassembled WGS sequence"/>
</dbReference>
<dbReference type="OrthoDB" id="7508603at2"/>
<dbReference type="RefSeq" id="WP_160598420.1">
    <property type="nucleotide sequence ID" value="NZ_WTYS01000001.1"/>
</dbReference>
<accession>A0A6I4SR21</accession>
<protein>
    <recommendedName>
        <fullName evidence="1">PilZ domain-containing protein</fullName>
    </recommendedName>
</protein>
<sequence>MRSYNRFTTDLEIDCVIGRKRHKVALYNLSSGGCMIETPTKDAVQDAEVKIVLTGKAIMPGKIAWRVGKNAGVKFDLPLHQKVVEHFGYTTGEDFDRDDPRDRFGIPIVESLPVAVGLIE</sequence>
<dbReference type="SUPFAM" id="SSF141371">
    <property type="entry name" value="PilZ domain-like"/>
    <property type="match status" value="1"/>
</dbReference>